<keyword evidence="4" id="KW-1185">Reference proteome</keyword>
<gene>
    <name evidence="3" type="ORF">DPM12_11440</name>
</gene>
<comment type="caution">
    <text evidence="3">The sequence shown here is derived from an EMBL/GenBank/DDBJ whole genome shotgun (WGS) entry which is preliminary data.</text>
</comment>
<dbReference type="Proteomes" id="UP000250462">
    <property type="component" value="Unassembled WGS sequence"/>
</dbReference>
<accession>A0A329QTI9</accession>
<feature type="domain" description="VWFA" evidence="2">
    <location>
        <begin position="366"/>
        <end position="567"/>
    </location>
</feature>
<sequence length="576" mass="61010">MRGRHAQRGRTRRRWPARTGGTIIVLGLLAGAGYLVRDFVSGDEQRPGGPGGEAQASCDDTLALAVAAAPDIFPAISEIVRAYEAEDGPSVDGRCVSVDVTPVPSAEAVESLDGDDAPDLWLPESSIWLQRASETGAQLGESRSIATSPLVMVAPQGVAEEQLGWPDAEVAWSNALSDDVAMTITDPMSTSEGLATLLAVQAATGESGESQTQLVEAMTTVSDNTVADVDEAYGQVVDDPAAAPLFTATEQSVVAHNVEHPDSPVVALYPEDGTAVFDYPAALVGADDADAATAEAVDGVVDALRDDAAAAALDDAGFRAPDGTAGEVVGAVEGVQPRMPDVMASPEPETVTAALRQWAALSLEMRMLAVIDVSGSMWETDGGEQTRIELVRDANLAALDLIPPTSDLGLWAFSTEEDPPNHWRELVGIGPLDEELGEGTRLDALTEEVTALPDSEVRGWTALYETAWAAYQEVKENYDPNKVNSVVLLTDGEDEWGPDLSPEMDLDTLLTQLRAQHDPARPVLLITIGIGPDADMDALRQISEATGASAYQAEDPEDIQDIFFRAMLERQCRPNC</sequence>
<protein>
    <recommendedName>
        <fullName evidence="2">VWFA domain-containing protein</fullName>
    </recommendedName>
</protein>
<dbReference type="EMBL" id="QMIG01000010">
    <property type="protein sequence ID" value="RAW14038.1"/>
    <property type="molecule type" value="Genomic_DNA"/>
</dbReference>
<keyword evidence="1" id="KW-1133">Transmembrane helix</keyword>
<dbReference type="InterPro" id="IPR036465">
    <property type="entry name" value="vWFA_dom_sf"/>
</dbReference>
<evidence type="ECO:0000256" key="1">
    <source>
        <dbReference type="SAM" id="Phobius"/>
    </source>
</evidence>
<keyword evidence="1" id="KW-0472">Membrane</keyword>
<dbReference type="PROSITE" id="PS50234">
    <property type="entry name" value="VWFA"/>
    <property type="match status" value="1"/>
</dbReference>
<dbReference type="Pfam" id="PF13531">
    <property type="entry name" value="SBP_bac_11"/>
    <property type="match status" value="1"/>
</dbReference>
<dbReference type="AlphaFoldDB" id="A0A329QTI9"/>
<keyword evidence="1" id="KW-0812">Transmembrane</keyword>
<proteinExistence type="predicted"/>
<reference evidence="3 4" key="1">
    <citation type="submission" date="2018-06" db="EMBL/GenBank/DDBJ databases">
        <title>Phytoactinopolyspora halophila sp. nov., a novel halophilic actinomycete isolated from a saline soil in China.</title>
        <authorList>
            <person name="Tang S.-K."/>
        </authorList>
    </citation>
    <scope>NUCLEOTIDE SEQUENCE [LARGE SCALE GENOMIC DNA]</scope>
    <source>
        <strain evidence="3 4">YIM 96934</strain>
    </source>
</reference>
<evidence type="ECO:0000313" key="3">
    <source>
        <dbReference type="EMBL" id="RAW14038.1"/>
    </source>
</evidence>
<dbReference type="SUPFAM" id="SSF53300">
    <property type="entry name" value="vWA-like"/>
    <property type="match status" value="1"/>
</dbReference>
<organism evidence="3 4">
    <name type="scientific">Phytoactinopolyspora halophila</name>
    <dbReference type="NCBI Taxonomy" id="1981511"/>
    <lineage>
        <taxon>Bacteria</taxon>
        <taxon>Bacillati</taxon>
        <taxon>Actinomycetota</taxon>
        <taxon>Actinomycetes</taxon>
        <taxon>Jiangellales</taxon>
        <taxon>Jiangellaceae</taxon>
        <taxon>Phytoactinopolyspora</taxon>
    </lineage>
</organism>
<dbReference type="SMART" id="SM00327">
    <property type="entry name" value="VWA"/>
    <property type="match status" value="1"/>
</dbReference>
<evidence type="ECO:0000259" key="2">
    <source>
        <dbReference type="PROSITE" id="PS50234"/>
    </source>
</evidence>
<dbReference type="SUPFAM" id="SSF53850">
    <property type="entry name" value="Periplasmic binding protein-like II"/>
    <property type="match status" value="1"/>
</dbReference>
<evidence type="ECO:0000313" key="4">
    <source>
        <dbReference type="Proteomes" id="UP000250462"/>
    </source>
</evidence>
<dbReference type="InterPro" id="IPR002035">
    <property type="entry name" value="VWF_A"/>
</dbReference>
<feature type="transmembrane region" description="Helical" evidence="1">
    <location>
        <begin position="20"/>
        <end position="36"/>
    </location>
</feature>
<dbReference type="Gene3D" id="3.40.50.410">
    <property type="entry name" value="von Willebrand factor, type A domain"/>
    <property type="match status" value="1"/>
</dbReference>
<dbReference type="Gene3D" id="3.40.190.10">
    <property type="entry name" value="Periplasmic binding protein-like II"/>
    <property type="match status" value="2"/>
</dbReference>
<name>A0A329QTI9_9ACTN</name>